<dbReference type="EMBL" id="WNDX01000128">
    <property type="protein sequence ID" value="KAF1041303.1"/>
    <property type="molecule type" value="Genomic_DNA"/>
</dbReference>
<dbReference type="Proteomes" id="UP000462435">
    <property type="component" value="Unassembled WGS sequence"/>
</dbReference>
<name>A0A7V8FUD5_9BURK</name>
<organism evidence="1 2">
    <name type="scientific">Herbaspirillum frisingense</name>
    <dbReference type="NCBI Taxonomy" id="92645"/>
    <lineage>
        <taxon>Bacteria</taxon>
        <taxon>Pseudomonadati</taxon>
        <taxon>Pseudomonadota</taxon>
        <taxon>Betaproteobacteria</taxon>
        <taxon>Burkholderiales</taxon>
        <taxon>Oxalobacteraceae</taxon>
        <taxon>Herbaspirillum</taxon>
    </lineage>
</organism>
<reference evidence="2" key="1">
    <citation type="journal article" date="2020" name="MBio">
        <title>Horizontal gene transfer to a defensive symbiont with a reduced genome amongst a multipartite beetle microbiome.</title>
        <authorList>
            <person name="Waterworth S.C."/>
            <person name="Florez L.V."/>
            <person name="Rees E.R."/>
            <person name="Hertweck C."/>
            <person name="Kaltenpoth M."/>
            <person name="Kwan J.C."/>
        </authorList>
    </citation>
    <scope>NUCLEOTIDE SEQUENCE [LARGE SCALE GENOMIC DNA]</scope>
</reference>
<comment type="caution">
    <text evidence="1">The sequence shown here is derived from an EMBL/GenBank/DDBJ whole genome shotgun (WGS) entry which is preliminary data.</text>
</comment>
<evidence type="ECO:0000313" key="1">
    <source>
        <dbReference type="EMBL" id="KAF1041303.1"/>
    </source>
</evidence>
<protein>
    <submittedName>
        <fullName evidence="1">Uncharacterized protein</fullName>
    </submittedName>
</protein>
<sequence>MTTSAELRQIAVNALKGNTTAGQSVFSPRDLASWEGEYPMLVVTAPEEEGESTGPHGAPTFKVTTTLHVHARVERAAGDNDIGAIQAQADLEVMREQIKAALINYTPLMRNLQQYPFFRSQMQVGVSDTDTAMHQGSLQLQLGMEFIQGPQDFYQPPATPLEGVDARLPAEQGAPQLGADINLPQ</sequence>
<accession>A0A7V8FUD5</accession>
<evidence type="ECO:0000313" key="2">
    <source>
        <dbReference type="Proteomes" id="UP000462435"/>
    </source>
</evidence>
<gene>
    <name evidence="1" type="ORF">GAK35_03393</name>
</gene>
<dbReference type="AlphaFoldDB" id="A0A7V8FUD5"/>
<proteinExistence type="predicted"/>